<dbReference type="InterPro" id="IPR036746">
    <property type="entry name" value="TT1725-like_sf"/>
</dbReference>
<dbReference type="PANTHER" id="PTHR36441">
    <property type="entry name" value="HYPOTHETICAL CYTOSOLIC PROTEIN"/>
    <property type="match status" value="1"/>
</dbReference>
<reference evidence="2" key="1">
    <citation type="submission" date="2016-10" db="EMBL/GenBank/DDBJ databases">
        <authorList>
            <person name="Varghese N."/>
            <person name="Submissions S."/>
        </authorList>
    </citation>
    <scope>NUCLEOTIDE SEQUENCE [LARGE SCALE GENOMIC DNA]</scope>
    <source>
        <strain evidence="2">DSM 3669</strain>
    </source>
</reference>
<gene>
    <name evidence="1" type="ORF">SAMN05660706_1509</name>
</gene>
<sequence>MVVGVLTLELLLQEADSLKGKRKVLKSLLERLKHRFNISVAEVGRQDNWKYSTVGISAVSGDMAHMQRVLASVVRFVENHNGVEVLDVHEELL</sequence>
<keyword evidence="2" id="KW-1185">Reference proteome</keyword>
<dbReference type="RefSeq" id="WP_092487764.1">
    <property type="nucleotide sequence ID" value="NZ_FOYM01000050.1"/>
</dbReference>
<organism evidence="1 2">
    <name type="scientific">Desulfoscipio geothermicus DSM 3669</name>
    <dbReference type="NCBI Taxonomy" id="1121426"/>
    <lineage>
        <taxon>Bacteria</taxon>
        <taxon>Bacillati</taxon>
        <taxon>Bacillota</taxon>
        <taxon>Clostridia</taxon>
        <taxon>Eubacteriales</taxon>
        <taxon>Desulfallaceae</taxon>
        <taxon>Desulfoscipio</taxon>
    </lineage>
</organism>
<evidence type="ECO:0008006" key="3">
    <source>
        <dbReference type="Google" id="ProtNLM"/>
    </source>
</evidence>
<protein>
    <recommendedName>
        <fullName evidence="3">DUF503 domain-containing protein</fullName>
    </recommendedName>
</protein>
<dbReference type="Gene3D" id="3.30.70.1120">
    <property type="entry name" value="TT1725-like"/>
    <property type="match status" value="1"/>
</dbReference>
<dbReference type="PANTHER" id="PTHR36441:SF1">
    <property type="entry name" value="DUF503 DOMAIN-CONTAINING PROTEIN"/>
    <property type="match status" value="1"/>
</dbReference>
<dbReference type="OrthoDB" id="9809023at2"/>
<proteinExistence type="predicted"/>
<dbReference type="SUPFAM" id="SSF103007">
    <property type="entry name" value="Hypothetical protein TT1725"/>
    <property type="match status" value="1"/>
</dbReference>
<name>A0A1I6EJF1_9FIRM</name>
<dbReference type="STRING" id="39060.SAMN05660706_1509"/>
<accession>A0A1I6EJF1</accession>
<evidence type="ECO:0000313" key="1">
    <source>
        <dbReference type="EMBL" id="SFR17879.1"/>
    </source>
</evidence>
<dbReference type="Pfam" id="PF04456">
    <property type="entry name" value="DUF503"/>
    <property type="match status" value="1"/>
</dbReference>
<evidence type="ECO:0000313" key="2">
    <source>
        <dbReference type="Proteomes" id="UP000199584"/>
    </source>
</evidence>
<dbReference type="InterPro" id="IPR007546">
    <property type="entry name" value="DUF503"/>
</dbReference>
<dbReference type="AlphaFoldDB" id="A0A1I6EJF1"/>
<dbReference type="EMBL" id="FOYM01000050">
    <property type="protein sequence ID" value="SFR17879.1"/>
    <property type="molecule type" value="Genomic_DNA"/>
</dbReference>
<dbReference type="Proteomes" id="UP000199584">
    <property type="component" value="Unassembled WGS sequence"/>
</dbReference>